<evidence type="ECO:0000256" key="1">
    <source>
        <dbReference type="ARBA" id="ARBA00022857"/>
    </source>
</evidence>
<keyword evidence="5" id="KW-1185">Reference proteome</keyword>
<proteinExistence type="predicted"/>
<evidence type="ECO:0000313" key="5">
    <source>
        <dbReference type="Proteomes" id="UP001212841"/>
    </source>
</evidence>
<organism evidence="4 5">
    <name type="scientific">Rhizophlyctis rosea</name>
    <dbReference type="NCBI Taxonomy" id="64517"/>
    <lineage>
        <taxon>Eukaryota</taxon>
        <taxon>Fungi</taxon>
        <taxon>Fungi incertae sedis</taxon>
        <taxon>Chytridiomycota</taxon>
        <taxon>Chytridiomycota incertae sedis</taxon>
        <taxon>Chytridiomycetes</taxon>
        <taxon>Rhizophlyctidales</taxon>
        <taxon>Rhizophlyctidaceae</taxon>
        <taxon>Rhizophlyctis</taxon>
    </lineage>
</organism>
<feature type="domain" description="Ketopantoate reductase C-terminal" evidence="3">
    <location>
        <begin position="5"/>
        <end position="68"/>
    </location>
</feature>
<sequence>MTVGQAAKEVWEVIEKTRKNRSSMFQDVAAGKPDTEIDYINGYIVRQASKYGIDVPTNKVIVDLIKMKSQAAYAAAVAARSSSS</sequence>
<evidence type="ECO:0000256" key="2">
    <source>
        <dbReference type="ARBA" id="ARBA00023002"/>
    </source>
</evidence>
<keyword evidence="1" id="KW-0521">NADP</keyword>
<evidence type="ECO:0000259" key="3">
    <source>
        <dbReference type="Pfam" id="PF08546"/>
    </source>
</evidence>
<dbReference type="Gene3D" id="1.10.1040.10">
    <property type="entry name" value="N-(1-d-carboxylethyl)-l-norvaline Dehydrogenase, domain 2"/>
    <property type="match status" value="1"/>
</dbReference>
<keyword evidence="2" id="KW-0560">Oxidoreductase</keyword>
<evidence type="ECO:0000313" key="4">
    <source>
        <dbReference type="EMBL" id="KAJ3046985.1"/>
    </source>
</evidence>
<dbReference type="InterPro" id="IPR013328">
    <property type="entry name" value="6PGD_dom2"/>
</dbReference>
<dbReference type="InterPro" id="IPR008927">
    <property type="entry name" value="6-PGluconate_DH-like_C_sf"/>
</dbReference>
<dbReference type="AlphaFoldDB" id="A0AAD5S8N0"/>
<dbReference type="GO" id="GO:0050661">
    <property type="term" value="F:NADP binding"/>
    <property type="evidence" value="ECO:0007669"/>
    <property type="project" value="TreeGrafter"/>
</dbReference>
<dbReference type="PANTHER" id="PTHR43765">
    <property type="entry name" value="2-DEHYDROPANTOATE 2-REDUCTASE-RELATED"/>
    <property type="match status" value="1"/>
</dbReference>
<dbReference type="GO" id="GO:0005737">
    <property type="term" value="C:cytoplasm"/>
    <property type="evidence" value="ECO:0007669"/>
    <property type="project" value="TreeGrafter"/>
</dbReference>
<gene>
    <name evidence="4" type="ORF">HK097_000347</name>
</gene>
<accession>A0AAD5S8N0</accession>
<dbReference type="GO" id="GO:0008677">
    <property type="term" value="F:2-dehydropantoate 2-reductase activity"/>
    <property type="evidence" value="ECO:0007669"/>
    <property type="project" value="TreeGrafter"/>
</dbReference>
<dbReference type="InterPro" id="IPR013752">
    <property type="entry name" value="KPA_reductase"/>
</dbReference>
<name>A0AAD5S8N0_9FUNG</name>
<dbReference type="InterPro" id="IPR050838">
    <property type="entry name" value="Ketopantoate_reductase"/>
</dbReference>
<dbReference type="Pfam" id="PF08546">
    <property type="entry name" value="ApbA_C"/>
    <property type="match status" value="1"/>
</dbReference>
<dbReference type="Proteomes" id="UP001212841">
    <property type="component" value="Unassembled WGS sequence"/>
</dbReference>
<reference evidence="4" key="1">
    <citation type="submission" date="2020-05" db="EMBL/GenBank/DDBJ databases">
        <title>Phylogenomic resolution of chytrid fungi.</title>
        <authorList>
            <person name="Stajich J.E."/>
            <person name="Amses K."/>
            <person name="Simmons R."/>
            <person name="Seto K."/>
            <person name="Myers J."/>
            <person name="Bonds A."/>
            <person name="Quandt C.A."/>
            <person name="Barry K."/>
            <person name="Liu P."/>
            <person name="Grigoriev I."/>
            <person name="Longcore J.E."/>
            <person name="James T.Y."/>
        </authorList>
    </citation>
    <scope>NUCLEOTIDE SEQUENCE</scope>
    <source>
        <strain evidence="4">JEL0318</strain>
    </source>
</reference>
<dbReference type="SUPFAM" id="SSF48179">
    <property type="entry name" value="6-phosphogluconate dehydrogenase C-terminal domain-like"/>
    <property type="match status" value="1"/>
</dbReference>
<dbReference type="PANTHER" id="PTHR43765:SF2">
    <property type="entry name" value="2-DEHYDROPANTOATE 2-REDUCTASE"/>
    <property type="match status" value="1"/>
</dbReference>
<protein>
    <recommendedName>
        <fullName evidence="3">Ketopantoate reductase C-terminal domain-containing protein</fullName>
    </recommendedName>
</protein>
<comment type="caution">
    <text evidence="4">The sequence shown here is derived from an EMBL/GenBank/DDBJ whole genome shotgun (WGS) entry which is preliminary data.</text>
</comment>
<dbReference type="EMBL" id="JADGJD010001050">
    <property type="protein sequence ID" value="KAJ3046985.1"/>
    <property type="molecule type" value="Genomic_DNA"/>
</dbReference>